<sequence>MRLFMLIPCLIVAVNCHPLARDDYNSQASGLALIEENNDAALRSKRTVGVLRQFFPEITEMIDNIVNKIVSEVIKVVGPTVIQDVLGGNRGQNNGNSKTESEGSEVTIEVPADFFKDSESDSDVADINNKDNFGKVNIPLPTFETNQETGQGIGNVEEGLTTEGRVQLNYLDHYTASNQRELHQDMDIAESENKEIRVAFDDSDLATNEAGADLASLDNIEIGDDENRNKRYSGGNGESGGSGGGSGNFIFDIIRLIAGSGSSSTPSENNHGKHEPDEAVPGPATRFLVIANRGIANLIQDLILRIAATSERFVNFKARLITSII</sequence>
<evidence type="ECO:0000313" key="3">
    <source>
        <dbReference type="EMBL" id="KAG8042632.1"/>
    </source>
</evidence>
<accession>A0A8J5UU75</accession>
<feature type="region of interest" description="Disordered" evidence="1">
    <location>
        <begin position="86"/>
        <end position="105"/>
    </location>
</feature>
<name>A0A8J5UU75_9HYME</name>
<keyword evidence="2" id="KW-0732">Signal</keyword>
<evidence type="ECO:0000256" key="1">
    <source>
        <dbReference type="SAM" id="MobiDB-lite"/>
    </source>
</evidence>
<organism evidence="3 4">
    <name type="scientific">Cotesia typhae</name>
    <dbReference type="NCBI Taxonomy" id="2053667"/>
    <lineage>
        <taxon>Eukaryota</taxon>
        <taxon>Metazoa</taxon>
        <taxon>Ecdysozoa</taxon>
        <taxon>Arthropoda</taxon>
        <taxon>Hexapoda</taxon>
        <taxon>Insecta</taxon>
        <taxon>Pterygota</taxon>
        <taxon>Neoptera</taxon>
        <taxon>Endopterygota</taxon>
        <taxon>Hymenoptera</taxon>
        <taxon>Apocrita</taxon>
        <taxon>Ichneumonoidea</taxon>
        <taxon>Braconidae</taxon>
        <taxon>Microgastrinae</taxon>
        <taxon>Cotesia</taxon>
    </lineage>
</organism>
<reference evidence="3" key="2">
    <citation type="submission" date="2021-04" db="EMBL/GenBank/DDBJ databases">
        <title>Genome-wide patterns of bracovirus chromosomal integration into multiple host tissues during parasitism.</title>
        <authorList>
            <person name="Chebbi M.A.C."/>
        </authorList>
    </citation>
    <scope>NUCLEOTIDE SEQUENCE</scope>
    <source>
        <tissue evidence="3">Whole body</tissue>
    </source>
</reference>
<protein>
    <submittedName>
        <fullName evidence="3">Uncharacterized protein</fullName>
    </submittedName>
</protein>
<feature type="region of interest" description="Disordered" evidence="1">
    <location>
        <begin position="261"/>
        <end position="281"/>
    </location>
</feature>
<reference evidence="3" key="1">
    <citation type="submission" date="2020-03" db="EMBL/GenBank/DDBJ databases">
        <authorList>
            <person name="Chebbi M.A."/>
            <person name="Drezen J.M."/>
        </authorList>
    </citation>
    <scope>NUCLEOTIDE SEQUENCE</scope>
    <source>
        <tissue evidence="3">Whole body</tissue>
    </source>
</reference>
<gene>
    <name evidence="3" type="ORF">G9C98_005266</name>
</gene>
<proteinExistence type="predicted"/>
<keyword evidence="4" id="KW-1185">Reference proteome</keyword>
<feature type="signal peptide" evidence="2">
    <location>
        <begin position="1"/>
        <end position="16"/>
    </location>
</feature>
<dbReference type="Proteomes" id="UP000729913">
    <property type="component" value="Unassembled WGS sequence"/>
</dbReference>
<evidence type="ECO:0000313" key="4">
    <source>
        <dbReference type="Proteomes" id="UP000729913"/>
    </source>
</evidence>
<dbReference type="AlphaFoldDB" id="A0A8J5UU75"/>
<comment type="caution">
    <text evidence="3">The sequence shown here is derived from an EMBL/GenBank/DDBJ whole genome shotgun (WGS) entry which is preliminary data.</text>
</comment>
<dbReference type="OrthoDB" id="8192083at2759"/>
<evidence type="ECO:0000256" key="2">
    <source>
        <dbReference type="SAM" id="SignalP"/>
    </source>
</evidence>
<feature type="region of interest" description="Disordered" evidence="1">
    <location>
        <begin position="225"/>
        <end position="244"/>
    </location>
</feature>
<dbReference type="EMBL" id="JAAOIC020000002">
    <property type="protein sequence ID" value="KAG8042632.1"/>
    <property type="molecule type" value="Genomic_DNA"/>
</dbReference>
<feature type="compositionally biased region" description="Gly residues" evidence="1">
    <location>
        <begin position="234"/>
        <end position="244"/>
    </location>
</feature>
<feature type="chain" id="PRO_5035261440" evidence="2">
    <location>
        <begin position="17"/>
        <end position="325"/>
    </location>
</feature>